<feature type="compositionally biased region" description="Basic and acidic residues" evidence="1">
    <location>
        <begin position="19"/>
        <end position="39"/>
    </location>
</feature>
<accession>A0A8J3LZX5</accession>
<organism evidence="2 3">
    <name type="scientific">Pseudolysinimonas yzui</name>
    <dbReference type="NCBI Taxonomy" id="2708254"/>
    <lineage>
        <taxon>Bacteria</taxon>
        <taxon>Bacillati</taxon>
        <taxon>Actinomycetota</taxon>
        <taxon>Actinomycetes</taxon>
        <taxon>Micrococcales</taxon>
        <taxon>Microbacteriaceae</taxon>
        <taxon>Pseudolysinimonas</taxon>
    </lineage>
</organism>
<comment type="caution">
    <text evidence="2">The sequence shown here is derived from an EMBL/GenBank/DDBJ whole genome shotgun (WGS) entry which is preliminary data.</text>
</comment>
<protein>
    <submittedName>
        <fullName evidence="2">Uncharacterized protein</fullName>
    </submittedName>
</protein>
<evidence type="ECO:0000256" key="1">
    <source>
        <dbReference type="SAM" id="MobiDB-lite"/>
    </source>
</evidence>
<evidence type="ECO:0000313" key="3">
    <source>
        <dbReference type="Proteomes" id="UP000617531"/>
    </source>
</evidence>
<feature type="region of interest" description="Disordered" evidence="1">
    <location>
        <begin position="14"/>
        <end position="39"/>
    </location>
</feature>
<sequence length="65" mass="7290">MRAAATGETIAEDAALGSRIRERSTEVRSDSDRRQADKAVEERNTLLRISELKRGVARNALDSYR</sequence>
<evidence type="ECO:0000313" key="2">
    <source>
        <dbReference type="EMBL" id="GHF14796.1"/>
    </source>
</evidence>
<reference evidence="2" key="1">
    <citation type="journal article" date="2014" name="Int. J. Syst. Evol. Microbiol.">
        <title>Complete genome sequence of Corynebacterium casei LMG S-19264T (=DSM 44701T), isolated from a smear-ripened cheese.</title>
        <authorList>
            <consortium name="US DOE Joint Genome Institute (JGI-PGF)"/>
            <person name="Walter F."/>
            <person name="Albersmeier A."/>
            <person name="Kalinowski J."/>
            <person name="Ruckert C."/>
        </authorList>
    </citation>
    <scope>NUCLEOTIDE SEQUENCE</scope>
    <source>
        <strain evidence="2">CGMCC 1.16548</strain>
    </source>
</reference>
<name>A0A8J3LZX5_9MICO</name>
<gene>
    <name evidence="2" type="ORF">GCM10011600_14690</name>
</gene>
<reference evidence="2" key="2">
    <citation type="submission" date="2020-09" db="EMBL/GenBank/DDBJ databases">
        <authorList>
            <person name="Sun Q."/>
            <person name="Zhou Y."/>
        </authorList>
    </citation>
    <scope>NUCLEOTIDE SEQUENCE</scope>
    <source>
        <strain evidence="2">CGMCC 1.16548</strain>
    </source>
</reference>
<dbReference type="AlphaFoldDB" id="A0A8J3LZX5"/>
<keyword evidence="3" id="KW-1185">Reference proteome</keyword>
<dbReference type="EMBL" id="BNAI01000002">
    <property type="protein sequence ID" value="GHF14796.1"/>
    <property type="molecule type" value="Genomic_DNA"/>
</dbReference>
<proteinExistence type="predicted"/>
<dbReference type="Proteomes" id="UP000617531">
    <property type="component" value="Unassembled WGS sequence"/>
</dbReference>